<dbReference type="GO" id="GO:0000156">
    <property type="term" value="F:phosphorelay response regulator activity"/>
    <property type="evidence" value="ECO:0007669"/>
    <property type="project" value="TreeGrafter"/>
</dbReference>
<dbReference type="PROSITE" id="PS50110">
    <property type="entry name" value="RESPONSE_REGULATORY"/>
    <property type="match status" value="1"/>
</dbReference>
<dbReference type="Gene3D" id="3.40.50.2300">
    <property type="match status" value="1"/>
</dbReference>
<sequence length="222" mass="24911">MRALVVEDDERIAAQLAEALTAAGFAVDTSHDGEAAEFLGMTETYDVVVLDLGLPKMDGISVLTSWRRGKRLMPVLILTARDDWSEKVRGFRAGADDYIVKPFRMEEVVVRCRSLVRRAAGHATSELTCGPLVLDTQLAIITLDGLPLKLTAFETRMLSYLIHHAERPITRTELSEHLYERDTDRDFNSIEVIIGRLRRKIGRNMIETIRGQGYRLSAPTNA</sequence>
<keyword evidence="5" id="KW-0804">Transcription</keyword>
<keyword evidence="11" id="KW-1185">Reference proteome</keyword>
<dbReference type="GO" id="GO:0005829">
    <property type="term" value="C:cytosol"/>
    <property type="evidence" value="ECO:0007669"/>
    <property type="project" value="TreeGrafter"/>
</dbReference>
<dbReference type="Pfam" id="PF00072">
    <property type="entry name" value="Response_reg"/>
    <property type="match status" value="1"/>
</dbReference>
<organism evidence="10 11">
    <name type="scientific">Georhizobium profundi</name>
    <dbReference type="NCBI Taxonomy" id="2341112"/>
    <lineage>
        <taxon>Bacteria</taxon>
        <taxon>Pseudomonadati</taxon>
        <taxon>Pseudomonadota</taxon>
        <taxon>Alphaproteobacteria</taxon>
        <taxon>Hyphomicrobiales</taxon>
        <taxon>Rhizobiaceae</taxon>
        <taxon>Georhizobium</taxon>
    </lineage>
</organism>
<dbReference type="CDD" id="cd00383">
    <property type="entry name" value="trans_reg_C"/>
    <property type="match status" value="1"/>
</dbReference>
<dbReference type="PANTHER" id="PTHR48111">
    <property type="entry name" value="REGULATOR OF RPOS"/>
    <property type="match status" value="1"/>
</dbReference>
<dbReference type="GO" id="GO:0032993">
    <property type="term" value="C:protein-DNA complex"/>
    <property type="evidence" value="ECO:0007669"/>
    <property type="project" value="TreeGrafter"/>
</dbReference>
<keyword evidence="1 6" id="KW-0597">Phosphoprotein</keyword>
<evidence type="ECO:0000256" key="5">
    <source>
        <dbReference type="ARBA" id="ARBA00023163"/>
    </source>
</evidence>
<dbReference type="PANTHER" id="PTHR48111:SF37">
    <property type="entry name" value="RESPONSE REGULATOR PROTEIN CARR"/>
    <property type="match status" value="1"/>
</dbReference>
<dbReference type="InterPro" id="IPR039420">
    <property type="entry name" value="WalR-like"/>
</dbReference>
<dbReference type="Pfam" id="PF00486">
    <property type="entry name" value="Trans_reg_C"/>
    <property type="match status" value="1"/>
</dbReference>
<dbReference type="GO" id="GO:0006355">
    <property type="term" value="P:regulation of DNA-templated transcription"/>
    <property type="evidence" value="ECO:0007669"/>
    <property type="project" value="InterPro"/>
</dbReference>
<name>A0A3Q8XPC0_9HYPH</name>
<accession>A0A3Q8XPC0</accession>
<dbReference type="InterPro" id="IPR001789">
    <property type="entry name" value="Sig_transdc_resp-reg_receiver"/>
</dbReference>
<keyword evidence="4 7" id="KW-0238">DNA-binding</keyword>
<gene>
    <name evidence="10" type="ORF">D5400_13340</name>
</gene>
<keyword evidence="3" id="KW-0805">Transcription regulation</keyword>
<dbReference type="CDD" id="cd19934">
    <property type="entry name" value="REC_OmpR_EcPhoP-like"/>
    <property type="match status" value="1"/>
</dbReference>
<dbReference type="EMBL" id="CP032509">
    <property type="protein sequence ID" value="AZN72126.1"/>
    <property type="molecule type" value="Genomic_DNA"/>
</dbReference>
<dbReference type="Gene3D" id="1.10.10.10">
    <property type="entry name" value="Winged helix-like DNA-binding domain superfamily/Winged helix DNA-binding domain"/>
    <property type="match status" value="1"/>
</dbReference>
<evidence type="ECO:0000313" key="11">
    <source>
        <dbReference type="Proteomes" id="UP000268192"/>
    </source>
</evidence>
<dbReference type="Gene3D" id="6.10.250.690">
    <property type="match status" value="1"/>
</dbReference>
<feature type="domain" description="OmpR/PhoB-type" evidence="9">
    <location>
        <begin position="124"/>
        <end position="218"/>
    </location>
</feature>
<dbReference type="GO" id="GO:0000976">
    <property type="term" value="F:transcription cis-regulatory region binding"/>
    <property type="evidence" value="ECO:0007669"/>
    <property type="project" value="TreeGrafter"/>
</dbReference>
<evidence type="ECO:0000256" key="4">
    <source>
        <dbReference type="ARBA" id="ARBA00023125"/>
    </source>
</evidence>
<dbReference type="InterPro" id="IPR036388">
    <property type="entry name" value="WH-like_DNA-bd_sf"/>
</dbReference>
<evidence type="ECO:0000313" key="10">
    <source>
        <dbReference type="EMBL" id="AZN72126.1"/>
    </source>
</evidence>
<proteinExistence type="predicted"/>
<dbReference type="InterPro" id="IPR001867">
    <property type="entry name" value="OmpR/PhoB-type_DNA-bd"/>
</dbReference>
<dbReference type="OrthoDB" id="9802426at2"/>
<evidence type="ECO:0000256" key="2">
    <source>
        <dbReference type="ARBA" id="ARBA00023012"/>
    </source>
</evidence>
<dbReference type="RefSeq" id="WP_126010443.1">
    <property type="nucleotide sequence ID" value="NZ_CP032509.1"/>
</dbReference>
<evidence type="ECO:0000256" key="3">
    <source>
        <dbReference type="ARBA" id="ARBA00023015"/>
    </source>
</evidence>
<evidence type="ECO:0000256" key="1">
    <source>
        <dbReference type="ARBA" id="ARBA00022553"/>
    </source>
</evidence>
<dbReference type="SMART" id="SM00448">
    <property type="entry name" value="REC"/>
    <property type="match status" value="1"/>
</dbReference>
<dbReference type="PROSITE" id="PS51755">
    <property type="entry name" value="OMPR_PHOB"/>
    <property type="match status" value="1"/>
</dbReference>
<protein>
    <submittedName>
        <fullName evidence="10">DNA-binding response regulator</fullName>
    </submittedName>
</protein>
<dbReference type="Proteomes" id="UP000268192">
    <property type="component" value="Chromosome"/>
</dbReference>
<dbReference type="FunFam" id="3.40.50.2300:FF:000002">
    <property type="entry name" value="DNA-binding response regulator PhoP"/>
    <property type="match status" value="1"/>
</dbReference>
<dbReference type="AlphaFoldDB" id="A0A3Q8XPC0"/>
<feature type="modified residue" description="4-aspartylphosphate" evidence="6">
    <location>
        <position position="51"/>
    </location>
</feature>
<keyword evidence="2" id="KW-0902">Two-component regulatory system</keyword>
<evidence type="ECO:0000256" key="6">
    <source>
        <dbReference type="PROSITE-ProRule" id="PRU00169"/>
    </source>
</evidence>
<feature type="DNA-binding region" description="OmpR/PhoB-type" evidence="7">
    <location>
        <begin position="124"/>
        <end position="218"/>
    </location>
</feature>
<dbReference type="SUPFAM" id="SSF52172">
    <property type="entry name" value="CheY-like"/>
    <property type="match status" value="1"/>
</dbReference>
<dbReference type="KEGG" id="abaw:D5400_13340"/>
<dbReference type="InterPro" id="IPR011006">
    <property type="entry name" value="CheY-like_superfamily"/>
</dbReference>
<feature type="domain" description="Response regulatory" evidence="8">
    <location>
        <begin position="2"/>
        <end position="116"/>
    </location>
</feature>
<reference evidence="10 11" key="1">
    <citation type="submission" date="2018-09" db="EMBL/GenBank/DDBJ databases">
        <title>Marinorhizobium profundi gen. nov., sp. nov., isolated from a deep-sea sediment sample from the New Britain Trench and proposal of Marinorhizobiaceae fam. nov. in the order Rhizobiales of the class Alphaproteobacteria.</title>
        <authorList>
            <person name="Cao J."/>
        </authorList>
    </citation>
    <scope>NUCLEOTIDE SEQUENCE [LARGE SCALE GENOMIC DNA]</scope>
    <source>
        <strain evidence="10 11">WS11</strain>
    </source>
</reference>
<evidence type="ECO:0000259" key="8">
    <source>
        <dbReference type="PROSITE" id="PS50110"/>
    </source>
</evidence>
<dbReference type="SMART" id="SM00862">
    <property type="entry name" value="Trans_reg_C"/>
    <property type="match status" value="1"/>
</dbReference>
<evidence type="ECO:0000256" key="7">
    <source>
        <dbReference type="PROSITE-ProRule" id="PRU01091"/>
    </source>
</evidence>
<evidence type="ECO:0000259" key="9">
    <source>
        <dbReference type="PROSITE" id="PS51755"/>
    </source>
</evidence>